<evidence type="ECO:0000256" key="2">
    <source>
        <dbReference type="SAM" id="SignalP"/>
    </source>
</evidence>
<dbReference type="GO" id="GO:0015288">
    <property type="term" value="F:porin activity"/>
    <property type="evidence" value="ECO:0007669"/>
    <property type="project" value="UniProtKB-KW"/>
</dbReference>
<sequence length="215" mass="22949">MMKMKKHITTLFVASALALPGATLAQEIDLDSLAGTNDGDPGWLSLSDRAMGADNFVSAGFAIVDLEDASGTAPQLDNDGELTAWAQGGKRFNNFFSLKAGLDMLGESDQTSDNFGGAHLAARVHLPFETIQLPLRGGSIYASLGGGLVRASSDHSTNSATEFSSYFDVGVEIPVRGRFYADMGYRHYAADFDLVGGGEAEMEFDVMYFGAGFRY</sequence>
<accession>A0A1H8SNR9</accession>
<feature type="chain" id="PRO_5011622983" evidence="2">
    <location>
        <begin position="26"/>
        <end position="215"/>
    </location>
</feature>
<gene>
    <name evidence="4" type="ORF">SAMN04488052_10394</name>
</gene>
<dbReference type="EMBL" id="FOEG01000003">
    <property type="protein sequence ID" value="SEO80225.1"/>
    <property type="molecule type" value="Genomic_DNA"/>
</dbReference>
<dbReference type="GO" id="GO:0046930">
    <property type="term" value="C:pore complex"/>
    <property type="evidence" value="ECO:0007669"/>
    <property type="project" value="UniProtKB-KW"/>
</dbReference>
<dbReference type="AlphaFoldDB" id="A0A1H8SNR9"/>
<dbReference type="InterPro" id="IPR027385">
    <property type="entry name" value="Beta-barrel_OMP"/>
</dbReference>
<feature type="domain" description="Outer membrane protein beta-barrel" evidence="3">
    <location>
        <begin position="57"/>
        <end position="214"/>
    </location>
</feature>
<evidence type="ECO:0000256" key="1">
    <source>
        <dbReference type="ARBA" id="ARBA00022729"/>
    </source>
</evidence>
<evidence type="ECO:0000313" key="4">
    <source>
        <dbReference type="EMBL" id="SEO80225.1"/>
    </source>
</evidence>
<evidence type="ECO:0000259" key="3">
    <source>
        <dbReference type="Pfam" id="PF13505"/>
    </source>
</evidence>
<dbReference type="InterPro" id="IPR011250">
    <property type="entry name" value="OMP/PagP_B-barrel"/>
</dbReference>
<organism evidence="4 5">
    <name type="scientific">Aquisalimonas asiatica</name>
    <dbReference type="NCBI Taxonomy" id="406100"/>
    <lineage>
        <taxon>Bacteria</taxon>
        <taxon>Pseudomonadati</taxon>
        <taxon>Pseudomonadota</taxon>
        <taxon>Gammaproteobacteria</taxon>
        <taxon>Chromatiales</taxon>
        <taxon>Ectothiorhodospiraceae</taxon>
        <taxon>Aquisalimonas</taxon>
    </lineage>
</organism>
<dbReference type="Pfam" id="PF13505">
    <property type="entry name" value="OMP_b-brl"/>
    <property type="match status" value="1"/>
</dbReference>
<keyword evidence="5" id="KW-1185">Reference proteome</keyword>
<dbReference type="Gene3D" id="2.40.160.20">
    <property type="match status" value="1"/>
</dbReference>
<dbReference type="SUPFAM" id="SSF56925">
    <property type="entry name" value="OMPA-like"/>
    <property type="match status" value="1"/>
</dbReference>
<feature type="signal peptide" evidence="2">
    <location>
        <begin position="1"/>
        <end position="25"/>
    </location>
</feature>
<name>A0A1H8SNR9_9GAMM</name>
<proteinExistence type="predicted"/>
<dbReference type="GO" id="GO:0009279">
    <property type="term" value="C:cell outer membrane"/>
    <property type="evidence" value="ECO:0007669"/>
    <property type="project" value="InterPro"/>
</dbReference>
<evidence type="ECO:0000313" key="5">
    <source>
        <dbReference type="Proteomes" id="UP000199657"/>
    </source>
</evidence>
<dbReference type="RefSeq" id="WP_091642205.1">
    <property type="nucleotide sequence ID" value="NZ_FOEG01000003.1"/>
</dbReference>
<keyword evidence="1 2" id="KW-0732">Signal</keyword>
<protein>
    <submittedName>
        <fullName evidence="4">Outer membrane protein beta-barrel domain-containing protein</fullName>
    </submittedName>
</protein>
<reference evidence="4 5" key="1">
    <citation type="submission" date="2016-10" db="EMBL/GenBank/DDBJ databases">
        <authorList>
            <person name="de Groot N.N."/>
        </authorList>
    </citation>
    <scope>NUCLEOTIDE SEQUENCE [LARGE SCALE GENOMIC DNA]</scope>
    <source>
        <strain evidence="4 5">CGMCC 1.6291</strain>
    </source>
</reference>
<dbReference type="Proteomes" id="UP000199657">
    <property type="component" value="Unassembled WGS sequence"/>
</dbReference>